<evidence type="ECO:0000313" key="2">
    <source>
        <dbReference type="EMBL" id="QDU58068.1"/>
    </source>
</evidence>
<dbReference type="AlphaFoldDB" id="A0A518ATL8"/>
<keyword evidence="3" id="KW-1185">Reference proteome</keyword>
<name>A0A518ATL8_9BACT</name>
<dbReference type="InterPro" id="IPR008984">
    <property type="entry name" value="SMAD_FHA_dom_sf"/>
</dbReference>
<proteinExistence type="predicted"/>
<dbReference type="EMBL" id="CP036278">
    <property type="protein sequence ID" value="QDU58068.1"/>
    <property type="molecule type" value="Genomic_DNA"/>
</dbReference>
<dbReference type="Pfam" id="PF00498">
    <property type="entry name" value="FHA"/>
    <property type="match status" value="1"/>
</dbReference>
<dbReference type="InterPro" id="IPR000253">
    <property type="entry name" value="FHA_dom"/>
</dbReference>
<accession>A0A518ATL8</accession>
<evidence type="ECO:0000313" key="3">
    <source>
        <dbReference type="Proteomes" id="UP000315750"/>
    </source>
</evidence>
<reference evidence="2 3" key="1">
    <citation type="submission" date="2019-02" db="EMBL/GenBank/DDBJ databases">
        <title>Deep-cultivation of Planctomycetes and their phenomic and genomic characterization uncovers novel biology.</title>
        <authorList>
            <person name="Wiegand S."/>
            <person name="Jogler M."/>
            <person name="Boedeker C."/>
            <person name="Pinto D."/>
            <person name="Vollmers J."/>
            <person name="Rivas-Marin E."/>
            <person name="Kohn T."/>
            <person name="Peeters S.H."/>
            <person name="Heuer A."/>
            <person name="Rast P."/>
            <person name="Oberbeckmann S."/>
            <person name="Bunk B."/>
            <person name="Jeske O."/>
            <person name="Meyerdierks A."/>
            <person name="Storesund J.E."/>
            <person name="Kallscheuer N."/>
            <person name="Luecker S."/>
            <person name="Lage O.M."/>
            <person name="Pohl T."/>
            <person name="Merkel B.J."/>
            <person name="Hornburger P."/>
            <person name="Mueller R.-W."/>
            <person name="Bruemmer F."/>
            <person name="Labrenz M."/>
            <person name="Spormann A.M."/>
            <person name="Op den Camp H."/>
            <person name="Overmann J."/>
            <person name="Amann R."/>
            <person name="Jetten M.S.M."/>
            <person name="Mascher T."/>
            <person name="Medema M.H."/>
            <person name="Devos D.P."/>
            <person name="Kaster A.-K."/>
            <person name="Ovreas L."/>
            <person name="Rohde M."/>
            <person name="Galperin M.Y."/>
            <person name="Jogler C."/>
        </authorList>
    </citation>
    <scope>NUCLEOTIDE SEQUENCE [LARGE SCALE GENOMIC DNA]</scope>
    <source>
        <strain evidence="2 3">Pan181</strain>
    </source>
</reference>
<dbReference type="OrthoDB" id="9816434at2"/>
<sequence>MAQISLYVLDGADRGRKYESLSTPITIGREEGNAVQLNDERISRFHIKIQEDQDMLVLTDLDSTNGTRVNGEQVQLRILRYGDIISLGRSVLRYGTRDQIAQRLQQLHEEGDVPTEHLDSSALAKQLVSTSDLDFGWDGPGETHSTLHIPKAPELPEGLGPAQAAQLSELLEYLHLRTRALLEGVEIPDGSPKVEIAITRWQGLLDMQGLLAEYLRGIGDPELE</sequence>
<dbReference type="RefSeq" id="WP_145249607.1">
    <property type="nucleotide sequence ID" value="NZ_CP036278.1"/>
</dbReference>
<evidence type="ECO:0000259" key="1">
    <source>
        <dbReference type="PROSITE" id="PS50006"/>
    </source>
</evidence>
<dbReference type="InterPro" id="IPR050923">
    <property type="entry name" value="Cell_Proc_Reg/RNA_Proc"/>
</dbReference>
<dbReference type="PROSITE" id="PS50006">
    <property type="entry name" value="FHA_DOMAIN"/>
    <property type="match status" value="1"/>
</dbReference>
<dbReference type="KEGG" id="amuc:Pan181_42940"/>
<dbReference type="SUPFAM" id="SSF49879">
    <property type="entry name" value="SMAD/FHA domain"/>
    <property type="match status" value="1"/>
</dbReference>
<dbReference type="PANTHER" id="PTHR23308">
    <property type="entry name" value="NUCLEAR INHIBITOR OF PROTEIN PHOSPHATASE-1"/>
    <property type="match status" value="1"/>
</dbReference>
<dbReference type="SMART" id="SM00240">
    <property type="entry name" value="FHA"/>
    <property type="match status" value="1"/>
</dbReference>
<protein>
    <submittedName>
        <fullName evidence="2">FHA domain-containing protein FhaA</fullName>
    </submittedName>
</protein>
<dbReference type="CDD" id="cd00060">
    <property type="entry name" value="FHA"/>
    <property type="match status" value="1"/>
</dbReference>
<dbReference type="Gene3D" id="2.60.200.20">
    <property type="match status" value="1"/>
</dbReference>
<feature type="domain" description="FHA" evidence="1">
    <location>
        <begin position="25"/>
        <end position="74"/>
    </location>
</feature>
<gene>
    <name evidence="2" type="primary">fhaA</name>
    <name evidence="2" type="ORF">Pan181_42940</name>
</gene>
<organism evidence="2 3">
    <name type="scientific">Aeoliella mucimassa</name>
    <dbReference type="NCBI Taxonomy" id="2527972"/>
    <lineage>
        <taxon>Bacteria</taxon>
        <taxon>Pseudomonadati</taxon>
        <taxon>Planctomycetota</taxon>
        <taxon>Planctomycetia</taxon>
        <taxon>Pirellulales</taxon>
        <taxon>Lacipirellulaceae</taxon>
        <taxon>Aeoliella</taxon>
    </lineage>
</organism>
<dbReference type="Proteomes" id="UP000315750">
    <property type="component" value="Chromosome"/>
</dbReference>